<comment type="similarity">
    <text evidence="2">Belongs to the universal ribosomal protein uL29 family.</text>
</comment>
<reference evidence="8" key="1">
    <citation type="journal article" date="2020" name="Microb. Genom.">
        <title>Genetic diversity of clinical and environmental Mucorales isolates obtained from an investigation of mucormycosis cases among solid organ transplant recipients.</title>
        <authorList>
            <person name="Nguyen M.H."/>
            <person name="Kaul D."/>
            <person name="Muto C."/>
            <person name="Cheng S.J."/>
            <person name="Richter R.A."/>
            <person name="Bruno V.M."/>
            <person name="Liu G."/>
            <person name="Beyhan S."/>
            <person name="Sundermann A.J."/>
            <person name="Mounaud S."/>
            <person name="Pasculle A.W."/>
            <person name="Nierman W.C."/>
            <person name="Driscoll E."/>
            <person name="Cumbie R."/>
            <person name="Clancy C.J."/>
            <person name="Dupont C.L."/>
        </authorList>
    </citation>
    <scope>NUCLEOTIDE SEQUENCE</scope>
    <source>
        <strain evidence="8">GL11</strain>
    </source>
</reference>
<evidence type="ECO:0000313" key="9">
    <source>
        <dbReference type="Proteomes" id="UP000716291"/>
    </source>
</evidence>
<evidence type="ECO:0000256" key="3">
    <source>
        <dbReference type="ARBA" id="ARBA00022980"/>
    </source>
</evidence>
<organism evidence="8 9">
    <name type="scientific">Rhizopus oryzae</name>
    <name type="common">Mucormycosis agent</name>
    <name type="synonym">Rhizopus arrhizus var. delemar</name>
    <dbReference type="NCBI Taxonomy" id="64495"/>
    <lineage>
        <taxon>Eukaryota</taxon>
        <taxon>Fungi</taxon>
        <taxon>Fungi incertae sedis</taxon>
        <taxon>Mucoromycota</taxon>
        <taxon>Mucoromycotina</taxon>
        <taxon>Mucoromycetes</taxon>
        <taxon>Mucorales</taxon>
        <taxon>Mucorineae</taxon>
        <taxon>Rhizopodaceae</taxon>
        <taxon>Rhizopus</taxon>
    </lineage>
</organism>
<dbReference type="EMBL" id="JAANQT010000382">
    <property type="protein sequence ID" value="KAG1311498.1"/>
    <property type="molecule type" value="Genomic_DNA"/>
</dbReference>
<keyword evidence="9" id="KW-1185">Reference proteome</keyword>
<sequence length="142" mass="16659">MSLLQRFTTATLSKAPLRSFTTSASVFAETTTSTKPKGLYQFFENSQALPEQIWTGRAWKAKELRQKSFEDLHKLWYVLLKERNLLATQKHEANRLNIPSQIWSNQGRMKKCQKSMARIKCVLYERQREYEKLMAEQAAKQL</sequence>
<evidence type="ECO:0000256" key="5">
    <source>
        <dbReference type="ARBA" id="ARBA00023274"/>
    </source>
</evidence>
<keyword evidence="4" id="KW-0496">Mitochondrion</keyword>
<keyword evidence="5" id="KW-0687">Ribonucleoprotein</keyword>
<gene>
    <name evidence="8" type="ORF">G6F64_003757</name>
</gene>
<evidence type="ECO:0000256" key="1">
    <source>
        <dbReference type="ARBA" id="ARBA00004173"/>
    </source>
</evidence>
<dbReference type="OrthoDB" id="270763at2759"/>
<dbReference type="Gene3D" id="6.10.330.20">
    <property type="match status" value="1"/>
</dbReference>
<evidence type="ECO:0000256" key="7">
    <source>
        <dbReference type="ARBA" id="ARBA00035399"/>
    </source>
</evidence>
<dbReference type="PANTHER" id="PTHR21183:SF18">
    <property type="entry name" value="LARGE RIBOSOMAL SUBUNIT PROTEIN UL29M"/>
    <property type="match status" value="1"/>
</dbReference>
<evidence type="ECO:0000313" key="8">
    <source>
        <dbReference type="EMBL" id="KAG1311498.1"/>
    </source>
</evidence>
<accession>A0A9P6XE33</accession>
<evidence type="ECO:0000256" key="4">
    <source>
        <dbReference type="ARBA" id="ARBA00023128"/>
    </source>
</evidence>
<dbReference type="InterPro" id="IPR038340">
    <property type="entry name" value="MRP-L47_sf"/>
</dbReference>
<keyword evidence="3" id="KW-0689">Ribosomal protein</keyword>
<dbReference type="GO" id="GO:0003735">
    <property type="term" value="F:structural constituent of ribosome"/>
    <property type="evidence" value="ECO:0007669"/>
    <property type="project" value="InterPro"/>
</dbReference>
<dbReference type="AlphaFoldDB" id="A0A9P6XE33"/>
<dbReference type="Proteomes" id="UP000716291">
    <property type="component" value="Unassembled WGS sequence"/>
</dbReference>
<comment type="caution">
    <text evidence="8">The sequence shown here is derived from an EMBL/GenBank/DDBJ whole genome shotgun (WGS) entry which is preliminary data.</text>
</comment>
<evidence type="ECO:0000256" key="6">
    <source>
        <dbReference type="ARBA" id="ARBA00035289"/>
    </source>
</evidence>
<evidence type="ECO:0000256" key="2">
    <source>
        <dbReference type="ARBA" id="ARBA00009254"/>
    </source>
</evidence>
<dbReference type="SUPFAM" id="SSF46561">
    <property type="entry name" value="Ribosomal protein L29 (L29p)"/>
    <property type="match status" value="1"/>
</dbReference>
<dbReference type="InterPro" id="IPR036049">
    <property type="entry name" value="Ribosomal_uL29_sf"/>
</dbReference>
<comment type="subcellular location">
    <subcellularLocation>
        <location evidence="1">Mitochondrion</location>
    </subcellularLocation>
</comment>
<dbReference type="PANTHER" id="PTHR21183">
    <property type="entry name" value="RIBOSOMAL PROTEIN L47, MITOCHONDRIAL-RELATED"/>
    <property type="match status" value="1"/>
</dbReference>
<dbReference type="GO" id="GO:0005762">
    <property type="term" value="C:mitochondrial large ribosomal subunit"/>
    <property type="evidence" value="ECO:0007669"/>
    <property type="project" value="TreeGrafter"/>
</dbReference>
<dbReference type="Pfam" id="PF06984">
    <property type="entry name" value="MRP-L47"/>
    <property type="match status" value="1"/>
</dbReference>
<dbReference type="InterPro" id="IPR010729">
    <property type="entry name" value="Ribosomal_uL29_mit"/>
</dbReference>
<protein>
    <recommendedName>
        <fullName evidence="6">Large ribosomal subunit protein uL29m</fullName>
    </recommendedName>
    <alternativeName>
        <fullName evidence="7">54S ribosomal protein L4, mitochondrial</fullName>
    </alternativeName>
</protein>
<dbReference type="GO" id="GO:0032543">
    <property type="term" value="P:mitochondrial translation"/>
    <property type="evidence" value="ECO:0007669"/>
    <property type="project" value="TreeGrafter"/>
</dbReference>
<name>A0A9P6XE33_RHIOR</name>
<proteinExistence type="inferred from homology"/>